<sequence>MFQVTSKIVALAKSGKITLARKLFDEMHHRDTVAWNAMLTSYSKLGLSQDALSLFYALRVSDTRLDDFTLTSALSACADAGDLDHGSKIHGLVVKSGFQSSLPMCNCLIDMYGKCLVPLKACRMFEEISCRNDVSWCSLLFAYVKSGELDRGQWVFDNMPNHVEFAWNILIAGYSRTGRFELCLQLFRNMRKTSSKPDLWTFTAIMNACAELPDSCYGRMIHGCIAKTSWISEVEVNNSILSFYAKLGCCENAVKIFESMETHTQVSWNAMIDAHMKVGDLHEALAAFRQAPEKNLVSWTIMITGYAKGGYVEKALRFLVDMKRNLLRPDEFTFGAVLHGCSNLAFEGPGKVIHGCIIKYGFCSYSYVGNSLVNMYAKCGNIDGSIRAFRDIIGKDLVTWNTMLLGLGLNGRVTEALRFYEEMLESRIMPDKVTFIGLLMTCSHSGFIEEGQAIFESMESIYGVVHEADHVACMVDMLGRGGCLQQAKKLVEEHSDKLKTSSNETLLGACAAHGQIELGVQLGEDLRSLKPEREIGYVLLSNLYCANGLWNEAEKIRKTMLERGVKKSPGCSWIEMKNEVMVFVAGNESKNPEMNEMYRMLKVLESDMRNPKLRREDLSHSLVAKVATELKDFDCIVASSYLGRDPYSCGENLSEVIKIAEVNQYSFDNFCSLVVLFS</sequence>
<feature type="repeat" description="PPR" evidence="2">
    <location>
        <begin position="295"/>
        <end position="329"/>
    </location>
</feature>
<evidence type="ECO:0000256" key="2">
    <source>
        <dbReference type="PROSITE-ProRule" id="PRU00708"/>
    </source>
</evidence>
<feature type="repeat" description="PPR" evidence="2">
    <location>
        <begin position="31"/>
        <end position="65"/>
    </location>
</feature>
<dbReference type="Pfam" id="PF13041">
    <property type="entry name" value="PPR_2"/>
    <property type="match status" value="3"/>
</dbReference>
<dbReference type="GO" id="GO:0003723">
    <property type="term" value="F:RNA binding"/>
    <property type="evidence" value="ECO:0007669"/>
    <property type="project" value="InterPro"/>
</dbReference>
<evidence type="ECO:0000313" key="3">
    <source>
        <dbReference type="EMBL" id="MCL7038382.1"/>
    </source>
</evidence>
<dbReference type="Pfam" id="PF01535">
    <property type="entry name" value="PPR"/>
    <property type="match status" value="6"/>
</dbReference>
<dbReference type="PANTHER" id="PTHR47926:SF465">
    <property type="entry name" value="PENTATRICOPEPTIDE REPEAT (PPR-LIKE) SUPERFAMILY PROTEIN"/>
    <property type="match status" value="1"/>
</dbReference>
<feature type="repeat" description="PPR" evidence="2">
    <location>
        <begin position="533"/>
        <end position="567"/>
    </location>
</feature>
<feature type="repeat" description="PPR" evidence="2">
    <location>
        <begin position="396"/>
        <end position="430"/>
    </location>
</feature>
<accession>A0AA41SKF5</accession>
<dbReference type="FunFam" id="1.25.40.10:FF:000090">
    <property type="entry name" value="Pentatricopeptide repeat-containing protein, chloroplastic"/>
    <property type="match status" value="1"/>
</dbReference>
<reference evidence="3" key="1">
    <citation type="submission" date="2022-03" db="EMBL/GenBank/DDBJ databases">
        <title>A functionally conserved STORR gene fusion in Papaver species that diverged 16.8 million years ago.</title>
        <authorList>
            <person name="Catania T."/>
        </authorList>
    </citation>
    <scope>NUCLEOTIDE SEQUENCE</scope>
    <source>
        <strain evidence="3">S-191538</strain>
    </source>
</reference>
<dbReference type="Pfam" id="PF20431">
    <property type="entry name" value="E_motif"/>
    <property type="match status" value="1"/>
</dbReference>
<dbReference type="InterPro" id="IPR046848">
    <property type="entry name" value="E_motif"/>
</dbReference>
<dbReference type="AlphaFoldDB" id="A0AA41SKF5"/>
<dbReference type="PANTHER" id="PTHR47926">
    <property type="entry name" value="PENTATRICOPEPTIDE REPEAT-CONTAINING PROTEIN"/>
    <property type="match status" value="1"/>
</dbReference>
<feature type="repeat" description="PPR" evidence="2">
    <location>
        <begin position="163"/>
        <end position="197"/>
    </location>
</feature>
<dbReference type="InterPro" id="IPR046960">
    <property type="entry name" value="PPR_At4g14850-like_plant"/>
</dbReference>
<evidence type="ECO:0000313" key="4">
    <source>
        <dbReference type="Proteomes" id="UP001177140"/>
    </source>
</evidence>
<dbReference type="GO" id="GO:0009451">
    <property type="term" value="P:RNA modification"/>
    <property type="evidence" value="ECO:0007669"/>
    <property type="project" value="InterPro"/>
</dbReference>
<proteinExistence type="predicted"/>
<dbReference type="InterPro" id="IPR011990">
    <property type="entry name" value="TPR-like_helical_dom_sf"/>
</dbReference>
<name>A0AA41SKF5_PAPNU</name>
<dbReference type="InterPro" id="IPR002885">
    <property type="entry name" value="PPR_rpt"/>
</dbReference>
<dbReference type="Proteomes" id="UP001177140">
    <property type="component" value="Unassembled WGS sequence"/>
</dbReference>
<dbReference type="NCBIfam" id="TIGR00756">
    <property type="entry name" value="PPR"/>
    <property type="match status" value="4"/>
</dbReference>
<keyword evidence="1" id="KW-0677">Repeat</keyword>
<dbReference type="Gene3D" id="1.25.40.10">
    <property type="entry name" value="Tetratricopeptide repeat domain"/>
    <property type="match status" value="4"/>
</dbReference>
<protein>
    <recommendedName>
        <fullName evidence="5">Pentatricopeptide repeat-containing protein</fullName>
    </recommendedName>
</protein>
<keyword evidence="4" id="KW-1185">Reference proteome</keyword>
<dbReference type="PROSITE" id="PS51375">
    <property type="entry name" value="PPR"/>
    <property type="match status" value="6"/>
</dbReference>
<feature type="repeat" description="PPR" evidence="2">
    <location>
        <begin position="264"/>
        <end position="294"/>
    </location>
</feature>
<dbReference type="EMBL" id="JAJJMA010189926">
    <property type="protein sequence ID" value="MCL7038382.1"/>
    <property type="molecule type" value="Genomic_DNA"/>
</dbReference>
<organism evidence="3 4">
    <name type="scientific">Papaver nudicaule</name>
    <name type="common">Iceland poppy</name>
    <dbReference type="NCBI Taxonomy" id="74823"/>
    <lineage>
        <taxon>Eukaryota</taxon>
        <taxon>Viridiplantae</taxon>
        <taxon>Streptophyta</taxon>
        <taxon>Embryophyta</taxon>
        <taxon>Tracheophyta</taxon>
        <taxon>Spermatophyta</taxon>
        <taxon>Magnoliopsida</taxon>
        <taxon>Ranunculales</taxon>
        <taxon>Papaveraceae</taxon>
        <taxon>Papaveroideae</taxon>
        <taxon>Papaver</taxon>
    </lineage>
</organism>
<evidence type="ECO:0000256" key="1">
    <source>
        <dbReference type="ARBA" id="ARBA00022737"/>
    </source>
</evidence>
<comment type="caution">
    <text evidence="3">The sequence shown here is derived from an EMBL/GenBank/DDBJ whole genome shotgun (WGS) entry which is preliminary data.</text>
</comment>
<evidence type="ECO:0008006" key="5">
    <source>
        <dbReference type="Google" id="ProtNLM"/>
    </source>
</evidence>
<gene>
    <name evidence="3" type="ORF">MKW94_022191</name>
</gene>